<keyword evidence="6 7" id="KW-0012">Acyltransferase</keyword>
<keyword evidence="2 7" id="KW-0808">Transferase</keyword>
<organism evidence="10 11">
    <name type="scientific">Effrenium voratum</name>
    <dbReference type="NCBI Taxonomy" id="2562239"/>
    <lineage>
        <taxon>Eukaryota</taxon>
        <taxon>Sar</taxon>
        <taxon>Alveolata</taxon>
        <taxon>Dinophyceae</taxon>
        <taxon>Suessiales</taxon>
        <taxon>Symbiodiniaceae</taxon>
        <taxon>Effrenium</taxon>
    </lineage>
</organism>
<evidence type="ECO:0000259" key="9">
    <source>
        <dbReference type="Pfam" id="PF01529"/>
    </source>
</evidence>
<comment type="domain">
    <text evidence="7">The DHHC domain is required for palmitoyltransferase activity.</text>
</comment>
<feature type="region of interest" description="Disordered" evidence="8">
    <location>
        <begin position="366"/>
        <end position="389"/>
    </location>
</feature>
<feature type="region of interest" description="Disordered" evidence="8">
    <location>
        <begin position="1"/>
        <end position="24"/>
    </location>
</feature>
<evidence type="ECO:0000256" key="3">
    <source>
        <dbReference type="ARBA" id="ARBA00022692"/>
    </source>
</evidence>
<reference evidence="10" key="1">
    <citation type="submission" date="2023-08" db="EMBL/GenBank/DDBJ databases">
        <authorList>
            <person name="Chen Y."/>
            <person name="Shah S."/>
            <person name="Dougan E. K."/>
            <person name="Thang M."/>
            <person name="Chan C."/>
        </authorList>
    </citation>
    <scope>NUCLEOTIDE SEQUENCE</scope>
</reference>
<dbReference type="PROSITE" id="PS50216">
    <property type="entry name" value="DHHC"/>
    <property type="match status" value="1"/>
</dbReference>
<accession>A0AA36MVI8</accession>
<evidence type="ECO:0000256" key="2">
    <source>
        <dbReference type="ARBA" id="ARBA00022679"/>
    </source>
</evidence>
<evidence type="ECO:0000256" key="7">
    <source>
        <dbReference type="RuleBase" id="RU079119"/>
    </source>
</evidence>
<dbReference type="EC" id="2.3.1.225" evidence="7"/>
<proteinExistence type="inferred from homology"/>
<dbReference type="GO" id="GO:0019706">
    <property type="term" value="F:protein-cysteine S-palmitoyltransferase activity"/>
    <property type="evidence" value="ECO:0007669"/>
    <property type="project" value="UniProtKB-EC"/>
</dbReference>
<sequence length="410" mass="45601">MTLRQREATSGQVSEEGEAAPGKVSVAPADVPCQAPECKTPECKAKHDEHNARCRSFLASPVWKCTTLVVVGFTPVFGVVLAMPHLLNTLGVAPWTLAWLLHYSFGAWISTQFLYNFIATQWTDPGGCKNLKPDKEVTGQFQLGGDRDQLALFYAPNWCTKCSCWKPPRSHHCSTCNRCILRMDHHCPFTGNCIGARNHGHFILFYIFAFIGLLYSLVLCVGAAYTTDHLSRWTDHIEPKWKEHKASLNKHFNFGLAGVAFSIFVQVLRDKGIEIVVQLVSTVSALVAVLGTGIPACHLACGNVTTMERLFPMKEYVQLQDQVYCPLGPGFYRQSTTENLAVIMGKRWWLRLLLPIPGELDSAILSPAPSKEGQEALQDRMRQVEEQGVKQEVRTCQDLGFDPGPAQPKV</sequence>
<evidence type="ECO:0000313" key="11">
    <source>
        <dbReference type="Proteomes" id="UP001178507"/>
    </source>
</evidence>
<feature type="transmembrane region" description="Helical" evidence="7">
    <location>
        <begin position="95"/>
        <end position="115"/>
    </location>
</feature>
<keyword evidence="4 7" id="KW-1133">Transmembrane helix</keyword>
<comment type="caution">
    <text evidence="10">The sequence shown here is derived from an EMBL/GenBank/DDBJ whole genome shotgun (WGS) entry which is preliminary data.</text>
</comment>
<feature type="transmembrane region" description="Helical" evidence="7">
    <location>
        <begin position="62"/>
        <end position="83"/>
    </location>
</feature>
<keyword evidence="11" id="KW-1185">Reference proteome</keyword>
<dbReference type="PANTHER" id="PTHR12246">
    <property type="entry name" value="PALMITOYLTRANSFERASE ZDHHC16"/>
    <property type="match status" value="1"/>
</dbReference>
<dbReference type="InterPro" id="IPR001594">
    <property type="entry name" value="Palmitoyltrfase_DHHC"/>
</dbReference>
<evidence type="ECO:0000256" key="4">
    <source>
        <dbReference type="ARBA" id="ARBA00022989"/>
    </source>
</evidence>
<comment type="similarity">
    <text evidence="7">Belongs to the DHHC palmitoyltransferase family.</text>
</comment>
<keyword evidence="5 7" id="KW-0472">Membrane</keyword>
<feature type="transmembrane region" description="Helical" evidence="7">
    <location>
        <begin position="251"/>
        <end position="268"/>
    </location>
</feature>
<feature type="transmembrane region" description="Helical" evidence="7">
    <location>
        <begin position="203"/>
        <end position="225"/>
    </location>
</feature>
<feature type="transmembrane region" description="Helical" evidence="7">
    <location>
        <begin position="275"/>
        <end position="294"/>
    </location>
</feature>
<keyword evidence="3 7" id="KW-0812">Transmembrane</keyword>
<evidence type="ECO:0000256" key="6">
    <source>
        <dbReference type="ARBA" id="ARBA00023315"/>
    </source>
</evidence>
<protein>
    <recommendedName>
        <fullName evidence="7">Palmitoyltransferase</fullName>
        <ecNumber evidence="7">2.3.1.225</ecNumber>
    </recommendedName>
</protein>
<evidence type="ECO:0000256" key="5">
    <source>
        <dbReference type="ARBA" id="ARBA00023136"/>
    </source>
</evidence>
<name>A0AA36MVI8_9DINO</name>
<gene>
    <name evidence="10" type="ORF">EVOR1521_LOCUS9085</name>
</gene>
<evidence type="ECO:0000256" key="8">
    <source>
        <dbReference type="SAM" id="MobiDB-lite"/>
    </source>
</evidence>
<evidence type="ECO:0000313" key="10">
    <source>
        <dbReference type="EMBL" id="CAJ1381376.1"/>
    </source>
</evidence>
<comment type="catalytic activity">
    <reaction evidence="7">
        <text>L-cysteinyl-[protein] + hexadecanoyl-CoA = S-hexadecanoyl-L-cysteinyl-[protein] + CoA</text>
        <dbReference type="Rhea" id="RHEA:36683"/>
        <dbReference type="Rhea" id="RHEA-COMP:10131"/>
        <dbReference type="Rhea" id="RHEA-COMP:11032"/>
        <dbReference type="ChEBI" id="CHEBI:29950"/>
        <dbReference type="ChEBI" id="CHEBI:57287"/>
        <dbReference type="ChEBI" id="CHEBI:57379"/>
        <dbReference type="ChEBI" id="CHEBI:74151"/>
        <dbReference type="EC" id="2.3.1.225"/>
    </reaction>
</comment>
<dbReference type="Proteomes" id="UP001178507">
    <property type="component" value="Unassembled WGS sequence"/>
</dbReference>
<feature type="compositionally biased region" description="Basic and acidic residues" evidence="8">
    <location>
        <begin position="372"/>
        <end position="389"/>
    </location>
</feature>
<dbReference type="Pfam" id="PF01529">
    <property type="entry name" value="DHHC"/>
    <property type="match status" value="1"/>
</dbReference>
<dbReference type="AlphaFoldDB" id="A0AA36MVI8"/>
<dbReference type="EMBL" id="CAUJNA010000803">
    <property type="protein sequence ID" value="CAJ1381376.1"/>
    <property type="molecule type" value="Genomic_DNA"/>
</dbReference>
<feature type="domain" description="Palmitoyltransferase DHHC" evidence="9">
    <location>
        <begin position="155"/>
        <end position="309"/>
    </location>
</feature>
<dbReference type="InterPro" id="IPR039859">
    <property type="entry name" value="PFA4/ZDH16/20/ERF2-like"/>
</dbReference>
<comment type="subcellular location">
    <subcellularLocation>
        <location evidence="1">Membrane</location>
        <topology evidence="1">Multi-pass membrane protein</topology>
    </subcellularLocation>
</comment>
<dbReference type="GO" id="GO:0016020">
    <property type="term" value="C:membrane"/>
    <property type="evidence" value="ECO:0007669"/>
    <property type="project" value="UniProtKB-SubCell"/>
</dbReference>
<evidence type="ECO:0000256" key="1">
    <source>
        <dbReference type="ARBA" id="ARBA00004141"/>
    </source>
</evidence>